<dbReference type="SMART" id="SM00219">
    <property type="entry name" value="TyrKc"/>
    <property type="match status" value="1"/>
</dbReference>
<dbReference type="GO" id="GO:0005886">
    <property type="term" value="C:plasma membrane"/>
    <property type="evidence" value="ECO:0007669"/>
    <property type="project" value="TreeGrafter"/>
</dbReference>
<evidence type="ECO:0000313" key="10">
    <source>
        <dbReference type="EMBL" id="CAF0822327.1"/>
    </source>
</evidence>
<evidence type="ECO:0000313" key="9">
    <source>
        <dbReference type="EMBL" id="CAF0749493.1"/>
    </source>
</evidence>
<dbReference type="GO" id="GO:0043235">
    <property type="term" value="C:receptor complex"/>
    <property type="evidence" value="ECO:0007669"/>
    <property type="project" value="TreeGrafter"/>
</dbReference>
<evidence type="ECO:0000259" key="8">
    <source>
        <dbReference type="PROSITE" id="PS50011"/>
    </source>
</evidence>
<keyword evidence="3" id="KW-0732">Signal</keyword>
<dbReference type="Proteomes" id="UP000663877">
    <property type="component" value="Unassembled WGS sequence"/>
</dbReference>
<comment type="subcellular location">
    <subcellularLocation>
        <location evidence="1">Membrane</location>
        <topology evidence="1">Single-pass membrane protein</topology>
    </subcellularLocation>
</comment>
<gene>
    <name evidence="9" type="ORF">BJG266_LOCUS2355</name>
    <name evidence="12" type="ORF">IZO911_LOCUS13559</name>
    <name evidence="14" type="ORF">KXQ929_LOCUS17343</name>
    <name evidence="13" type="ORF">OKA104_LOCUS7521</name>
    <name evidence="10" type="ORF">QVE165_LOCUS5330</name>
    <name evidence="11" type="ORF">QVE165_LOCUS7462</name>
</gene>
<dbReference type="SUPFAM" id="SSF56112">
    <property type="entry name" value="Protein kinase-like (PK-like)"/>
    <property type="match status" value="1"/>
</dbReference>
<dbReference type="GO" id="GO:0007409">
    <property type="term" value="P:axonogenesis"/>
    <property type="evidence" value="ECO:0007669"/>
    <property type="project" value="TreeGrafter"/>
</dbReference>
<dbReference type="EMBL" id="CAJNOE010000109">
    <property type="protein sequence ID" value="CAF0925441.1"/>
    <property type="molecule type" value="Genomic_DNA"/>
</dbReference>
<proteinExistence type="predicted"/>
<evidence type="ECO:0000256" key="5">
    <source>
        <dbReference type="ARBA" id="ARBA00023136"/>
    </source>
</evidence>
<dbReference type="PRINTS" id="PR00109">
    <property type="entry name" value="TYRKINASE"/>
</dbReference>
<dbReference type="InterPro" id="IPR020635">
    <property type="entry name" value="Tyr_kinase_cat_dom"/>
</dbReference>
<dbReference type="Proteomes" id="UP000663860">
    <property type="component" value="Unassembled WGS sequence"/>
</dbReference>
<dbReference type="OrthoDB" id="546826at2759"/>
<dbReference type="Proteomes" id="UP000663832">
    <property type="component" value="Unassembled WGS sequence"/>
</dbReference>
<accession>A0A813P7V6</accession>
<evidence type="ECO:0000313" key="11">
    <source>
        <dbReference type="EMBL" id="CAF0862799.1"/>
    </source>
</evidence>
<dbReference type="PANTHER" id="PTHR24416">
    <property type="entry name" value="TYROSINE-PROTEIN KINASE RECEPTOR"/>
    <property type="match status" value="1"/>
</dbReference>
<dbReference type="EMBL" id="CAJNOI010000005">
    <property type="protein sequence ID" value="CAF0749493.1"/>
    <property type="molecule type" value="Genomic_DNA"/>
</dbReference>
<keyword evidence="4" id="KW-1133">Transmembrane helix</keyword>
<evidence type="ECO:0000256" key="1">
    <source>
        <dbReference type="ARBA" id="ARBA00004167"/>
    </source>
</evidence>
<dbReference type="GO" id="GO:0005524">
    <property type="term" value="F:ATP binding"/>
    <property type="evidence" value="ECO:0007669"/>
    <property type="project" value="InterPro"/>
</dbReference>
<dbReference type="InterPro" id="IPR000719">
    <property type="entry name" value="Prot_kinase_dom"/>
</dbReference>
<evidence type="ECO:0000313" key="16">
    <source>
        <dbReference type="Proteomes" id="UP000663877"/>
    </source>
</evidence>
<dbReference type="InterPro" id="IPR050122">
    <property type="entry name" value="RTK"/>
</dbReference>
<dbReference type="Proteomes" id="UP000663868">
    <property type="component" value="Unassembled WGS sequence"/>
</dbReference>
<dbReference type="EMBL" id="CAJOAY010000291">
    <property type="protein sequence ID" value="CAF3618987.1"/>
    <property type="molecule type" value="Genomic_DNA"/>
</dbReference>
<keyword evidence="15" id="KW-1185">Reference proteome</keyword>
<reference evidence="9" key="1">
    <citation type="submission" date="2021-02" db="EMBL/GenBank/DDBJ databases">
        <authorList>
            <person name="Nowell W R."/>
        </authorList>
    </citation>
    <scope>NUCLEOTIDE SEQUENCE</scope>
</reference>
<dbReference type="InterPro" id="IPR011009">
    <property type="entry name" value="Kinase-like_dom_sf"/>
</dbReference>
<evidence type="ECO:0000256" key="6">
    <source>
        <dbReference type="ARBA" id="ARBA00023170"/>
    </source>
</evidence>
<dbReference type="Proteomes" id="UP000663881">
    <property type="component" value="Unassembled WGS sequence"/>
</dbReference>
<dbReference type="Gene3D" id="1.10.510.10">
    <property type="entry name" value="Transferase(Phosphotransferase) domain 1"/>
    <property type="match status" value="1"/>
</dbReference>
<evidence type="ECO:0000256" key="7">
    <source>
        <dbReference type="ARBA" id="ARBA00023180"/>
    </source>
</evidence>
<keyword evidence="6" id="KW-0675">Receptor</keyword>
<dbReference type="EMBL" id="CAJNOM010000021">
    <property type="protein sequence ID" value="CAF0822327.1"/>
    <property type="molecule type" value="Genomic_DNA"/>
</dbReference>
<evidence type="ECO:0000256" key="4">
    <source>
        <dbReference type="ARBA" id="ARBA00022989"/>
    </source>
</evidence>
<keyword evidence="5" id="KW-0472">Membrane</keyword>
<dbReference type="AlphaFoldDB" id="A0A813P7V6"/>
<comment type="caution">
    <text evidence="9">The sequence shown here is derived from an EMBL/GenBank/DDBJ whole genome shotgun (WGS) entry which is preliminary data.</text>
</comment>
<keyword evidence="7" id="KW-0325">Glycoprotein</keyword>
<evidence type="ECO:0000256" key="3">
    <source>
        <dbReference type="ARBA" id="ARBA00022729"/>
    </source>
</evidence>
<dbReference type="InterPro" id="IPR001245">
    <property type="entry name" value="Ser-Thr/Tyr_kinase_cat_dom"/>
</dbReference>
<organism evidence="9 16">
    <name type="scientific">Adineta steineri</name>
    <dbReference type="NCBI Taxonomy" id="433720"/>
    <lineage>
        <taxon>Eukaryota</taxon>
        <taxon>Metazoa</taxon>
        <taxon>Spiralia</taxon>
        <taxon>Gnathifera</taxon>
        <taxon>Rotifera</taxon>
        <taxon>Eurotatoria</taxon>
        <taxon>Bdelloidea</taxon>
        <taxon>Adinetida</taxon>
        <taxon>Adinetidae</taxon>
        <taxon>Adineta</taxon>
    </lineage>
</organism>
<dbReference type="GO" id="GO:0007169">
    <property type="term" value="P:cell surface receptor protein tyrosine kinase signaling pathway"/>
    <property type="evidence" value="ECO:0007669"/>
    <property type="project" value="TreeGrafter"/>
</dbReference>
<evidence type="ECO:0000313" key="12">
    <source>
        <dbReference type="EMBL" id="CAF0925441.1"/>
    </source>
</evidence>
<dbReference type="GO" id="GO:0051897">
    <property type="term" value="P:positive regulation of phosphatidylinositol 3-kinase/protein kinase B signal transduction"/>
    <property type="evidence" value="ECO:0007669"/>
    <property type="project" value="TreeGrafter"/>
</dbReference>
<sequence>MDDLTVKLTDYALSRDIFPQDYDCLPTDLSNESRPLKFMAIESINDRRFSTASDVWSYGVILWELMSRGLQPYADIEACNLITHLQCNNRLIQPMNCPDSLYKIMSICWITTIDQRPSMNSLLRSLMEFYGQLARFI</sequence>
<dbReference type="Pfam" id="PF07714">
    <property type="entry name" value="PK_Tyr_Ser-Thr"/>
    <property type="match status" value="1"/>
</dbReference>
<evidence type="ECO:0000313" key="13">
    <source>
        <dbReference type="EMBL" id="CAF3618987.1"/>
    </source>
</evidence>
<feature type="domain" description="Protein kinase" evidence="8">
    <location>
        <begin position="1"/>
        <end position="130"/>
    </location>
</feature>
<dbReference type="GO" id="GO:0010976">
    <property type="term" value="P:positive regulation of neuron projection development"/>
    <property type="evidence" value="ECO:0007669"/>
    <property type="project" value="TreeGrafter"/>
</dbReference>
<protein>
    <recommendedName>
        <fullName evidence="8">Protein kinase domain-containing protein</fullName>
    </recommendedName>
</protein>
<dbReference type="EMBL" id="CAJNOM010000032">
    <property type="protein sequence ID" value="CAF0862799.1"/>
    <property type="molecule type" value="Genomic_DNA"/>
</dbReference>
<evidence type="ECO:0000313" key="14">
    <source>
        <dbReference type="EMBL" id="CAF3806211.1"/>
    </source>
</evidence>
<dbReference type="GO" id="GO:0004713">
    <property type="term" value="F:protein tyrosine kinase activity"/>
    <property type="evidence" value="ECO:0007669"/>
    <property type="project" value="InterPro"/>
</dbReference>
<name>A0A813P7V6_9BILA</name>
<dbReference type="EMBL" id="CAJOBB010001087">
    <property type="protein sequence ID" value="CAF3806211.1"/>
    <property type="molecule type" value="Genomic_DNA"/>
</dbReference>
<evidence type="ECO:0000313" key="15">
    <source>
        <dbReference type="Proteomes" id="UP000663832"/>
    </source>
</evidence>
<dbReference type="PROSITE" id="PS50011">
    <property type="entry name" value="PROTEIN_KINASE_DOM"/>
    <property type="match status" value="1"/>
</dbReference>
<evidence type="ECO:0000256" key="2">
    <source>
        <dbReference type="ARBA" id="ARBA00022692"/>
    </source>
</evidence>
<keyword evidence="2" id="KW-0812">Transmembrane</keyword>
<dbReference type="PANTHER" id="PTHR24416:SF349">
    <property type="entry name" value="TYROSINE-PROTEIN KINASE RYK"/>
    <property type="match status" value="1"/>
</dbReference>